<comment type="caution">
    <text evidence="6">The sequence shown here is derived from an EMBL/GenBank/DDBJ whole genome shotgun (WGS) entry which is preliminary data.</text>
</comment>
<name>A0ABW0CWR9_STRCD</name>
<dbReference type="CDD" id="cd03293">
    <property type="entry name" value="ABC_NrtD_SsuB_transporters"/>
    <property type="match status" value="1"/>
</dbReference>
<dbReference type="InterPro" id="IPR027417">
    <property type="entry name" value="P-loop_NTPase"/>
</dbReference>
<accession>A0ABW0CWR9</accession>
<dbReference type="InterPro" id="IPR003439">
    <property type="entry name" value="ABC_transporter-like_ATP-bd"/>
</dbReference>
<evidence type="ECO:0000256" key="2">
    <source>
        <dbReference type="ARBA" id="ARBA00022741"/>
    </source>
</evidence>
<gene>
    <name evidence="6" type="ORF">ACFPQ9_39275</name>
</gene>
<dbReference type="SUPFAM" id="SSF52540">
    <property type="entry name" value="P-loop containing nucleoside triphosphate hydrolases"/>
    <property type="match status" value="1"/>
</dbReference>
<feature type="region of interest" description="Disordered" evidence="4">
    <location>
        <begin position="275"/>
        <end position="297"/>
    </location>
</feature>
<keyword evidence="1" id="KW-0813">Transport</keyword>
<dbReference type="EMBL" id="JBHSKM010000044">
    <property type="protein sequence ID" value="MFC5219873.1"/>
    <property type="molecule type" value="Genomic_DNA"/>
</dbReference>
<dbReference type="RefSeq" id="WP_380864136.1">
    <property type="nucleotide sequence ID" value="NZ_JBHSKM010000044.1"/>
</dbReference>
<dbReference type="PROSITE" id="PS00211">
    <property type="entry name" value="ABC_TRANSPORTER_1"/>
    <property type="match status" value="1"/>
</dbReference>
<evidence type="ECO:0000313" key="7">
    <source>
        <dbReference type="Proteomes" id="UP001596263"/>
    </source>
</evidence>
<dbReference type="PANTHER" id="PTHR42788:SF13">
    <property type="entry name" value="ALIPHATIC SULFONATES IMPORT ATP-BINDING PROTEIN SSUB"/>
    <property type="match status" value="1"/>
</dbReference>
<sequence>MPESVKDANPGTGAVTAGPAALLEAQGIARSFPHRNGSVTPAVGDINLSIAKGEFVAIVGPSGCGKTTLLRCLCGLLKPDSGKLRYNGEPVDGVPDDVAVVFQEYNRSLFPWLSVRRNVEFGLTELPKPERRARAEEALQRVHLADVPEHYPWQLSGGMQQRVAIARAIATSPNLLLMDEPFASVDAQTRMRLEAMTASISTELGLATLLITHDIDEAVFLADRVIVLSPRPSHVVAEVVVDIPRPRDALEVKAMPRFQEYRRLIHDVIVNTESSTSATADSPVPARALGTQPERSA</sequence>
<dbReference type="InterPro" id="IPR017871">
    <property type="entry name" value="ABC_transporter-like_CS"/>
</dbReference>
<dbReference type="InterPro" id="IPR003593">
    <property type="entry name" value="AAA+_ATPase"/>
</dbReference>
<feature type="domain" description="ABC transporter" evidence="5">
    <location>
        <begin position="23"/>
        <end position="255"/>
    </location>
</feature>
<dbReference type="SMART" id="SM00382">
    <property type="entry name" value="AAA"/>
    <property type="match status" value="1"/>
</dbReference>
<keyword evidence="3 6" id="KW-0067">ATP-binding</keyword>
<evidence type="ECO:0000256" key="4">
    <source>
        <dbReference type="SAM" id="MobiDB-lite"/>
    </source>
</evidence>
<dbReference type="Proteomes" id="UP001596263">
    <property type="component" value="Unassembled WGS sequence"/>
</dbReference>
<evidence type="ECO:0000256" key="3">
    <source>
        <dbReference type="ARBA" id="ARBA00022840"/>
    </source>
</evidence>
<dbReference type="GO" id="GO:0005524">
    <property type="term" value="F:ATP binding"/>
    <property type="evidence" value="ECO:0007669"/>
    <property type="project" value="UniProtKB-KW"/>
</dbReference>
<protein>
    <submittedName>
        <fullName evidence="6">ABC transporter ATP-binding protein</fullName>
    </submittedName>
</protein>
<evidence type="ECO:0000259" key="5">
    <source>
        <dbReference type="PROSITE" id="PS50893"/>
    </source>
</evidence>
<proteinExistence type="predicted"/>
<keyword evidence="7" id="KW-1185">Reference proteome</keyword>
<dbReference type="PANTHER" id="PTHR42788">
    <property type="entry name" value="TAURINE IMPORT ATP-BINDING PROTEIN-RELATED"/>
    <property type="match status" value="1"/>
</dbReference>
<reference evidence="7" key="1">
    <citation type="journal article" date="2019" name="Int. J. Syst. Evol. Microbiol.">
        <title>The Global Catalogue of Microorganisms (GCM) 10K type strain sequencing project: providing services to taxonomists for standard genome sequencing and annotation.</title>
        <authorList>
            <consortium name="The Broad Institute Genomics Platform"/>
            <consortium name="The Broad Institute Genome Sequencing Center for Infectious Disease"/>
            <person name="Wu L."/>
            <person name="Ma J."/>
        </authorList>
    </citation>
    <scope>NUCLEOTIDE SEQUENCE [LARGE SCALE GENOMIC DNA]</scope>
    <source>
        <strain evidence="7">KCTC 42586</strain>
    </source>
</reference>
<evidence type="ECO:0000256" key="1">
    <source>
        <dbReference type="ARBA" id="ARBA00022448"/>
    </source>
</evidence>
<organism evidence="6 7">
    <name type="scientific">Streptomyces coerulescens</name>
    <dbReference type="NCBI Taxonomy" id="29304"/>
    <lineage>
        <taxon>Bacteria</taxon>
        <taxon>Bacillati</taxon>
        <taxon>Actinomycetota</taxon>
        <taxon>Actinomycetes</taxon>
        <taxon>Kitasatosporales</taxon>
        <taxon>Streptomycetaceae</taxon>
        <taxon>Streptomyces</taxon>
    </lineage>
</organism>
<dbReference type="Gene3D" id="3.40.50.300">
    <property type="entry name" value="P-loop containing nucleotide triphosphate hydrolases"/>
    <property type="match status" value="1"/>
</dbReference>
<dbReference type="PROSITE" id="PS50893">
    <property type="entry name" value="ABC_TRANSPORTER_2"/>
    <property type="match status" value="1"/>
</dbReference>
<evidence type="ECO:0000313" key="6">
    <source>
        <dbReference type="EMBL" id="MFC5219873.1"/>
    </source>
</evidence>
<keyword evidence="2" id="KW-0547">Nucleotide-binding</keyword>
<dbReference type="Pfam" id="PF00005">
    <property type="entry name" value="ABC_tran"/>
    <property type="match status" value="1"/>
</dbReference>
<dbReference type="InterPro" id="IPR050166">
    <property type="entry name" value="ABC_transporter_ATP-bind"/>
</dbReference>